<dbReference type="SUPFAM" id="SSF46689">
    <property type="entry name" value="Homeodomain-like"/>
    <property type="match status" value="1"/>
</dbReference>
<evidence type="ECO:0000256" key="5">
    <source>
        <dbReference type="ARBA" id="ARBA00023242"/>
    </source>
</evidence>
<feature type="compositionally biased region" description="Polar residues" evidence="6">
    <location>
        <begin position="717"/>
        <end position="729"/>
    </location>
</feature>
<evidence type="ECO:0000256" key="4">
    <source>
        <dbReference type="ARBA" id="ARBA00023163"/>
    </source>
</evidence>
<keyword evidence="4" id="KW-0804">Transcription</keyword>
<evidence type="ECO:0000256" key="1">
    <source>
        <dbReference type="ARBA" id="ARBA00004123"/>
    </source>
</evidence>
<protein>
    <recommendedName>
        <fullName evidence="11">Telomere repeat-binding protein 3</fullName>
    </recommendedName>
</protein>
<keyword evidence="3" id="KW-0238">DNA-binding</keyword>
<organism evidence="9 10">
    <name type="scientific">Cannabis sativa</name>
    <name type="common">Hemp</name>
    <name type="synonym">Marijuana</name>
    <dbReference type="NCBI Taxonomy" id="3483"/>
    <lineage>
        <taxon>Eukaryota</taxon>
        <taxon>Viridiplantae</taxon>
        <taxon>Streptophyta</taxon>
        <taxon>Embryophyta</taxon>
        <taxon>Tracheophyta</taxon>
        <taxon>Spermatophyta</taxon>
        <taxon>Magnoliopsida</taxon>
        <taxon>eudicotyledons</taxon>
        <taxon>Gunneridae</taxon>
        <taxon>Pentapetalae</taxon>
        <taxon>rosids</taxon>
        <taxon>fabids</taxon>
        <taxon>Rosales</taxon>
        <taxon>Cannabaceae</taxon>
        <taxon>Cannabis</taxon>
    </lineage>
</organism>
<evidence type="ECO:0008006" key="11">
    <source>
        <dbReference type="Google" id="ProtNLM"/>
    </source>
</evidence>
<evidence type="ECO:0000313" key="10">
    <source>
        <dbReference type="Proteomes" id="UP000583929"/>
    </source>
</evidence>
<dbReference type="FunFam" id="1.10.246.220:FF:000001">
    <property type="entry name" value="Telomere repeat-binding protein 1"/>
    <property type="match status" value="1"/>
</dbReference>
<dbReference type="InterPro" id="IPR029071">
    <property type="entry name" value="Ubiquitin-like_domsf"/>
</dbReference>
<dbReference type="EMBL" id="JAATIQ010000477">
    <property type="protein sequence ID" value="KAF4354483.1"/>
    <property type="molecule type" value="Genomic_DNA"/>
</dbReference>
<dbReference type="PROSITE" id="PS50090">
    <property type="entry name" value="MYB_LIKE"/>
    <property type="match status" value="1"/>
</dbReference>
<dbReference type="GO" id="GO:0042162">
    <property type="term" value="F:telomeric DNA binding"/>
    <property type="evidence" value="ECO:0007669"/>
    <property type="project" value="UniProtKB-ARBA"/>
</dbReference>
<keyword evidence="5" id="KW-0539">Nucleus</keyword>
<comment type="subcellular location">
    <subcellularLocation>
        <location evidence="1">Nucleus</location>
    </subcellularLocation>
</comment>
<dbReference type="Proteomes" id="UP000583929">
    <property type="component" value="Unassembled WGS sequence"/>
</dbReference>
<dbReference type="InterPro" id="IPR009057">
    <property type="entry name" value="Homeodomain-like_sf"/>
</dbReference>
<evidence type="ECO:0000256" key="6">
    <source>
        <dbReference type="SAM" id="MobiDB-lite"/>
    </source>
</evidence>
<feature type="region of interest" description="Disordered" evidence="6">
    <location>
        <begin position="712"/>
        <end position="745"/>
    </location>
</feature>
<evidence type="ECO:0000313" key="9">
    <source>
        <dbReference type="EMBL" id="KAF4354483.1"/>
    </source>
</evidence>
<dbReference type="CDD" id="cd11660">
    <property type="entry name" value="SANT_TRF"/>
    <property type="match status" value="1"/>
</dbReference>
<accession>A0A7J6E7P1</accession>
<feature type="domain" description="HTH myb-type" evidence="8">
    <location>
        <begin position="626"/>
        <end position="685"/>
    </location>
</feature>
<dbReference type="Pfam" id="PF23603">
    <property type="entry name" value="Ubiquitin_TPR1"/>
    <property type="match status" value="1"/>
</dbReference>
<comment type="caution">
    <text evidence="9">The sequence shown here is derived from an EMBL/GenBank/DDBJ whole genome shotgun (WGS) entry which is preliminary data.</text>
</comment>
<evidence type="ECO:0000256" key="3">
    <source>
        <dbReference type="ARBA" id="ARBA00023125"/>
    </source>
</evidence>
<dbReference type="PANTHER" id="PTHR21717">
    <property type="entry name" value="TELOMERIC REPEAT BINDING PROTEIN"/>
    <property type="match status" value="1"/>
</dbReference>
<dbReference type="SUPFAM" id="SSF54236">
    <property type="entry name" value="Ubiquitin-like"/>
    <property type="match status" value="1"/>
</dbReference>
<evidence type="ECO:0000256" key="2">
    <source>
        <dbReference type="ARBA" id="ARBA00023015"/>
    </source>
</evidence>
<dbReference type="PROSITE" id="PS51294">
    <property type="entry name" value="HTH_MYB"/>
    <property type="match status" value="1"/>
</dbReference>
<dbReference type="GO" id="GO:0005634">
    <property type="term" value="C:nucleus"/>
    <property type="evidence" value="ECO:0007669"/>
    <property type="project" value="UniProtKB-SubCell"/>
</dbReference>
<dbReference type="InterPro" id="IPR001005">
    <property type="entry name" value="SANT/Myb"/>
</dbReference>
<dbReference type="PANTHER" id="PTHR21717:SF73">
    <property type="entry name" value="TELOMERE-BINDING PROTEIN, PUTATIVE-RELATED"/>
    <property type="match status" value="1"/>
</dbReference>
<dbReference type="AlphaFoldDB" id="A0A7J6E7P1"/>
<keyword evidence="10" id="KW-1185">Reference proteome</keyword>
<proteinExistence type="predicted"/>
<gene>
    <name evidence="9" type="ORF">G4B88_019952</name>
</gene>
<feature type="domain" description="Myb-like" evidence="7">
    <location>
        <begin position="626"/>
        <end position="681"/>
    </location>
</feature>
<dbReference type="InterPro" id="IPR017930">
    <property type="entry name" value="Myb_dom"/>
</dbReference>
<name>A0A7J6E7P1_CANSA</name>
<feature type="region of interest" description="Disordered" evidence="6">
    <location>
        <begin position="390"/>
        <end position="410"/>
    </location>
</feature>
<dbReference type="Gene3D" id="1.10.246.220">
    <property type="match status" value="1"/>
</dbReference>
<feature type="compositionally biased region" description="Polar residues" evidence="6">
    <location>
        <begin position="390"/>
        <end position="400"/>
    </location>
</feature>
<dbReference type="InterPro" id="IPR031105">
    <property type="entry name" value="TRP_plant"/>
</dbReference>
<evidence type="ECO:0000259" key="8">
    <source>
        <dbReference type="PROSITE" id="PS51294"/>
    </source>
</evidence>
<reference evidence="9 10" key="1">
    <citation type="journal article" date="2020" name="bioRxiv">
        <title>Sequence and annotation of 42 cannabis genomes reveals extensive copy number variation in cannabinoid synthesis and pathogen resistance genes.</title>
        <authorList>
            <person name="Mckernan K.J."/>
            <person name="Helbert Y."/>
            <person name="Kane L.T."/>
            <person name="Ebling H."/>
            <person name="Zhang L."/>
            <person name="Liu B."/>
            <person name="Eaton Z."/>
            <person name="Mclaughlin S."/>
            <person name="Kingan S."/>
            <person name="Baybayan P."/>
            <person name="Concepcion G."/>
            <person name="Jordan M."/>
            <person name="Riva A."/>
            <person name="Barbazuk W."/>
            <person name="Harkins T."/>
        </authorList>
    </citation>
    <scope>NUCLEOTIDE SEQUENCE [LARGE SCALE GENOMIC DNA]</scope>
    <source>
        <strain evidence="10">cv. Jamaican Lion 4</strain>
        <tissue evidence="9">Leaf</tissue>
    </source>
</reference>
<evidence type="ECO:0000259" key="7">
    <source>
        <dbReference type="PROSITE" id="PS50090"/>
    </source>
</evidence>
<keyword evidence="2" id="KW-0805">Transcription regulation</keyword>
<dbReference type="SMART" id="SM00717">
    <property type="entry name" value="SANT"/>
    <property type="match status" value="1"/>
</dbReference>
<sequence>MVVNGGGWNRWMKQLPSGVKVRRTGPTRPRREFGGFMSVGKTAKKSYIYTLLLDGPVVWSENLQYGGEFGDIVSNPERHFLLQKRLEYGFHGFQVPTIPRAPRSARRRGPNKKKTEDSQICAFELLASLAGKLLQESESSSACSNASEGNHRSFDEDVIKHERHAEDTLLKEECFDQGSSEESAFASEISSQNIGQKLLSKRFLHSERDVVSERTSNRADLVNVIPTFHNCPPKVETGSLSKANLCNSKDPMELQVEFPTMINLENDVKLPSLREHVSNASFSKHRNDIKLVGRDDDENCAGQNKSSTKVKAFRPSVRIGDRKIRKLLTSKYWKVAPKLRDCESFRSDGGMKPLYNKRKSCYSRDRYQHNTFYKRRKLFDRGSVVLSDGGFSSESVSNSPEKGKSGEKNGFNGMLHGAAGVSSSVISRQGSFHSKDSHVKLSIKSFKIPELFIEVPETATIGSLRRTVMETVTAILGGGLHVGVLLQGKKVKDDNKTLHQTGISCKDNLDGLGFTLEPNTMPASPSIYTDDPLPSLSCDEPETLRSLGAPLVDSVISDALFETTLPSTNTGALVESNLESVSCHNDSLTDNIMSDSRALVVVPAISMEALAVVPANKKSKRSSELAQRRTRRPFSVTEVEALVEAVEELGTGRWRDVKLRAFEDADHRTYVDLKDKWKTLVHTARISPQQRRGEPVPQELLDRVLAAHAYWSHHQAKQQGKQPSGSLKITDSPVDRNGVEGSHSS</sequence>
<dbReference type="InterPro" id="IPR057625">
    <property type="entry name" value="TPR1-6-like_ubiquitin"/>
</dbReference>